<protein>
    <recommendedName>
        <fullName evidence="5">DUF308 domain-containing protein</fullName>
    </recommendedName>
</protein>
<keyword evidence="1" id="KW-0175">Coiled coil</keyword>
<keyword evidence="4" id="KW-1185">Reference proteome</keyword>
<name>A0AA43UBS0_9LACT</name>
<proteinExistence type="predicted"/>
<evidence type="ECO:0000256" key="2">
    <source>
        <dbReference type="SAM" id="Phobius"/>
    </source>
</evidence>
<evidence type="ECO:0000313" key="3">
    <source>
        <dbReference type="EMBL" id="MDO5457059.1"/>
    </source>
</evidence>
<gene>
    <name evidence="3" type="ORF">Q4F26_01810</name>
</gene>
<feature type="coiled-coil region" evidence="1">
    <location>
        <begin position="310"/>
        <end position="337"/>
    </location>
</feature>
<reference evidence="3" key="1">
    <citation type="submission" date="2023-07" db="EMBL/GenBank/DDBJ databases">
        <title>Between Cages and Wild: Unraveling the Impact of Captivity on Animal Microbiomes and Antimicrobial Resistance.</title>
        <authorList>
            <person name="Schmartz G.P."/>
            <person name="Rehner J."/>
            <person name="Schuff M.J."/>
            <person name="Becker S.L."/>
            <person name="Kravczyk M."/>
            <person name="Gurevich A."/>
            <person name="Francke R."/>
            <person name="Mueller R."/>
            <person name="Keller V."/>
            <person name="Keller A."/>
        </authorList>
    </citation>
    <scope>NUCLEOTIDE SEQUENCE</scope>
    <source>
        <strain evidence="3">S39M_St_73</strain>
    </source>
</reference>
<feature type="transmembrane region" description="Helical" evidence="2">
    <location>
        <begin position="189"/>
        <end position="206"/>
    </location>
</feature>
<keyword evidence="2" id="KW-1133">Transmembrane helix</keyword>
<keyword evidence="2" id="KW-0472">Membrane</keyword>
<dbReference type="Proteomes" id="UP001171751">
    <property type="component" value="Unassembled WGS sequence"/>
</dbReference>
<evidence type="ECO:0000256" key="1">
    <source>
        <dbReference type="SAM" id="Coils"/>
    </source>
</evidence>
<feature type="transmembrane region" description="Helical" evidence="2">
    <location>
        <begin position="95"/>
        <end position="119"/>
    </location>
</feature>
<feature type="transmembrane region" description="Helical" evidence="2">
    <location>
        <begin position="36"/>
        <end position="57"/>
    </location>
</feature>
<feature type="transmembrane region" description="Helical" evidence="2">
    <location>
        <begin position="69"/>
        <end position="89"/>
    </location>
</feature>
<keyword evidence="2" id="KW-0812">Transmembrane</keyword>
<accession>A0AA43UBS0</accession>
<feature type="transmembrane region" description="Helical" evidence="2">
    <location>
        <begin position="151"/>
        <end position="169"/>
    </location>
</feature>
<evidence type="ECO:0000313" key="4">
    <source>
        <dbReference type="Proteomes" id="UP001171751"/>
    </source>
</evidence>
<dbReference type="EMBL" id="JAUNQW010000004">
    <property type="protein sequence ID" value="MDO5457059.1"/>
    <property type="molecule type" value="Genomic_DNA"/>
</dbReference>
<feature type="transmembrane region" description="Helical" evidence="2">
    <location>
        <begin position="126"/>
        <end position="145"/>
    </location>
</feature>
<comment type="caution">
    <text evidence="3">The sequence shown here is derived from an EMBL/GenBank/DDBJ whole genome shotgun (WGS) entry which is preliminary data.</text>
</comment>
<dbReference type="AlphaFoldDB" id="A0AA43UBS0"/>
<feature type="transmembrane region" description="Helical" evidence="2">
    <location>
        <begin position="12"/>
        <end position="30"/>
    </location>
</feature>
<evidence type="ECO:0008006" key="5">
    <source>
        <dbReference type="Google" id="ProtNLM"/>
    </source>
</evidence>
<sequence length="440" mass="50330">MKAIYGERRLWASILQGFILIVTGILLIVFKQSFVAWVAEIVAVILLGNAAIRLYRFYKNKIDNKNQQVQLIIILASEVFLAGILLFYSGQTVVWIIRLIGFYHALLGIMNVISFVLLIKNKANNVFPHAFMTLVHLTLATIAFTASETHLNILTIMGAYIILIGLTFIQDGRRVFISKYYENRIRRGIRFPLPILLSVLLPHQALNKINRFLENELITDDMHQQYRNRHENSQDIDSFEIMVHASRHGFGIAGHVNISYQNKVYNYGNHDTDSRYMRGAIGDGVLAIADKEKFIEASMAAGETIFEFVVALSQPQKKRLEEKLAELEKKLVPWTLETESQRKGFGGFIQRRADAELFKFSQGKFKNYYVFGTNCVLLSDEIIGTSGLDLFAMVGFLTPGTYFAYLNREYKKDGSIVIDRKVHNRKLRKEMRALETEKPA</sequence>
<organism evidence="3 4">
    <name type="scientific">Atopococcus tabaci</name>
    <dbReference type="NCBI Taxonomy" id="269774"/>
    <lineage>
        <taxon>Bacteria</taxon>
        <taxon>Bacillati</taxon>
        <taxon>Bacillota</taxon>
        <taxon>Bacilli</taxon>
        <taxon>Lactobacillales</taxon>
        <taxon>Carnobacteriaceae</taxon>
        <taxon>Atopococcus</taxon>
    </lineage>
</organism>